<gene>
    <name evidence="2" type="ORF">KEM09_03310</name>
</gene>
<feature type="signal peptide" evidence="1">
    <location>
        <begin position="1"/>
        <end position="20"/>
    </location>
</feature>
<name>A0ABS5K5Z9_9BACT</name>
<reference evidence="2 3" key="1">
    <citation type="journal article" date="2014" name="Int. J. Syst. Evol. Microbiol.">
        <title>Carboxylicivirga gen. nov. in the family Marinilabiliaceae with two novel species, Carboxylicivirga mesophila sp. nov. and Carboxylicivirga taeanensis sp. nov., and reclassification of Cytophaga fermentans as Saccharicrinis fermentans gen. nov., comb. nov.</title>
        <authorList>
            <person name="Yang S.H."/>
            <person name="Seo H.S."/>
            <person name="Woo J.H."/>
            <person name="Oh H.M."/>
            <person name="Jang H."/>
            <person name="Lee J.H."/>
            <person name="Kim S.J."/>
            <person name="Kwon K.K."/>
        </authorList>
    </citation>
    <scope>NUCLEOTIDE SEQUENCE [LARGE SCALE GENOMIC DNA]</scope>
    <source>
        <strain evidence="2 3">JCM 18290</strain>
    </source>
</reference>
<keyword evidence="1" id="KW-0732">Signal</keyword>
<feature type="chain" id="PRO_5046503736" evidence="1">
    <location>
        <begin position="21"/>
        <end position="239"/>
    </location>
</feature>
<evidence type="ECO:0000313" key="3">
    <source>
        <dbReference type="Proteomes" id="UP000721861"/>
    </source>
</evidence>
<dbReference type="RefSeq" id="WP_212225496.1">
    <property type="nucleotide sequence ID" value="NZ_JAGUCN010000002.1"/>
</dbReference>
<evidence type="ECO:0000313" key="2">
    <source>
        <dbReference type="EMBL" id="MBS2210410.1"/>
    </source>
</evidence>
<keyword evidence="3" id="KW-1185">Reference proteome</keyword>
<comment type="caution">
    <text evidence="2">The sequence shown here is derived from an EMBL/GenBank/DDBJ whole genome shotgun (WGS) entry which is preliminary data.</text>
</comment>
<dbReference type="EMBL" id="JAGUCN010000002">
    <property type="protein sequence ID" value="MBS2210410.1"/>
    <property type="molecule type" value="Genomic_DNA"/>
</dbReference>
<evidence type="ECO:0000256" key="1">
    <source>
        <dbReference type="SAM" id="SignalP"/>
    </source>
</evidence>
<organism evidence="2 3">
    <name type="scientific">Carboxylicivirga mesophila</name>
    <dbReference type="NCBI Taxonomy" id="1166478"/>
    <lineage>
        <taxon>Bacteria</taxon>
        <taxon>Pseudomonadati</taxon>
        <taxon>Bacteroidota</taxon>
        <taxon>Bacteroidia</taxon>
        <taxon>Marinilabiliales</taxon>
        <taxon>Marinilabiliaceae</taxon>
        <taxon>Carboxylicivirga</taxon>
    </lineage>
</organism>
<protein>
    <submittedName>
        <fullName evidence="2">Uncharacterized protein</fullName>
    </submittedName>
</protein>
<proteinExistence type="predicted"/>
<sequence>MNRRFFLKTMGLGSIGMASAGYLMANSNLLQKGLVEFPPDELKSALTQYINRYFNGELFNPNEPLPNQVILVADSFEVEPVTGKNSIFDFADQVIEQCQKVGFDASSLKNGKIPQGMEVGKSSYKIRTSEAIHGNKIEGLKDYDALIKCSNPLYIKTTLPPTKWGTINEFEKAFENTRMISFRDKKGKIMVTKLLEEHQTPVRILNLKPNIAFAPNQSLRFPISYDVAKAFLNEQILKK</sequence>
<dbReference type="Proteomes" id="UP000721861">
    <property type="component" value="Unassembled WGS sequence"/>
</dbReference>
<accession>A0ABS5K5Z9</accession>